<keyword evidence="2" id="KW-0808">Transferase</keyword>
<feature type="non-terminal residue" evidence="2">
    <location>
        <position position="65"/>
    </location>
</feature>
<evidence type="ECO:0000313" key="2">
    <source>
        <dbReference type="EMBL" id="KAK5120041.1"/>
    </source>
</evidence>
<reference evidence="2 3" key="1">
    <citation type="submission" date="2023-08" db="EMBL/GenBank/DDBJ databases">
        <title>Black Yeasts Isolated from many extreme environments.</title>
        <authorList>
            <person name="Coleine C."/>
            <person name="Stajich J.E."/>
            <person name="Selbmann L."/>
        </authorList>
    </citation>
    <scope>NUCLEOTIDE SEQUENCE [LARGE SCALE GENOMIC DNA]</scope>
    <source>
        <strain evidence="2 3">CCFEE 536</strain>
    </source>
</reference>
<accession>A0ABR0KRM9</accession>
<dbReference type="EMBL" id="JAVRRA010025268">
    <property type="protein sequence ID" value="KAK5120041.1"/>
    <property type="molecule type" value="Genomic_DNA"/>
</dbReference>
<keyword evidence="2" id="KW-0012">Acyltransferase</keyword>
<dbReference type="Proteomes" id="UP001357485">
    <property type="component" value="Unassembled WGS sequence"/>
</dbReference>
<sequence>MSQSDIEPFPPLSPHAHFARKESANTRPRQRRKSSSLGGEIRGDTGAAALATLSEERTPPPQPTG</sequence>
<protein>
    <submittedName>
        <fullName evidence="2">Sphingosine N-acyltransferase lag1</fullName>
        <ecNumber evidence="2">2.3.1.24</ecNumber>
    </submittedName>
</protein>
<gene>
    <name evidence="2" type="primary">LAG1_1</name>
    <name evidence="2" type="ORF">LTR16_004673</name>
</gene>
<evidence type="ECO:0000256" key="1">
    <source>
        <dbReference type="SAM" id="MobiDB-lite"/>
    </source>
</evidence>
<comment type="caution">
    <text evidence="2">The sequence shown here is derived from an EMBL/GenBank/DDBJ whole genome shotgun (WGS) entry which is preliminary data.</text>
</comment>
<name>A0ABR0KRM9_9PEZI</name>
<evidence type="ECO:0000313" key="3">
    <source>
        <dbReference type="Proteomes" id="UP001357485"/>
    </source>
</evidence>
<dbReference type="EC" id="2.3.1.24" evidence="2"/>
<keyword evidence="3" id="KW-1185">Reference proteome</keyword>
<dbReference type="GO" id="GO:0050291">
    <property type="term" value="F:sphingosine N-acyltransferase activity"/>
    <property type="evidence" value="ECO:0007669"/>
    <property type="project" value="UniProtKB-EC"/>
</dbReference>
<proteinExistence type="predicted"/>
<organism evidence="2 3">
    <name type="scientific">Cryomyces antarcticus</name>
    <dbReference type="NCBI Taxonomy" id="329879"/>
    <lineage>
        <taxon>Eukaryota</taxon>
        <taxon>Fungi</taxon>
        <taxon>Dikarya</taxon>
        <taxon>Ascomycota</taxon>
        <taxon>Pezizomycotina</taxon>
        <taxon>Dothideomycetes</taxon>
        <taxon>Dothideomycetes incertae sedis</taxon>
        <taxon>Cryomyces</taxon>
    </lineage>
</organism>
<feature type="region of interest" description="Disordered" evidence="1">
    <location>
        <begin position="1"/>
        <end position="65"/>
    </location>
</feature>